<dbReference type="Proteomes" id="UP000245992">
    <property type="component" value="Unassembled WGS sequence"/>
</dbReference>
<comment type="caution">
    <text evidence="2">The sequence shown here is derived from an EMBL/GenBank/DDBJ whole genome shotgun (WGS) entry which is preliminary data.</text>
</comment>
<sequence>MPKLSPTQAPEVKLDSAAASVEVSLTTEQRRGLFEKPGSVVVAIVELTSKSYTGHAEGEEKEPQVKVRVTGCEVARTDAEAATLLEAKRAMWRARRMDGTLDEVGPGPRDPEAVIGTAFAAYPSEDEYKAHERAREAKRRDEYVR</sequence>
<reference evidence="2 3" key="1">
    <citation type="submission" date="2013-12" db="EMBL/GenBank/DDBJ databases">
        <title>Annotated genome of Streptomyces scopuliridis.</title>
        <authorList>
            <person name="Olson J.B."/>
        </authorList>
    </citation>
    <scope>NUCLEOTIDE SEQUENCE [LARGE SCALE GENOMIC DNA]</scope>
    <source>
        <strain evidence="2 3">RB72</strain>
    </source>
</reference>
<dbReference type="OrthoDB" id="4212882at2"/>
<dbReference type="RefSeq" id="WP_030352446.1">
    <property type="nucleotide sequence ID" value="NZ_AZSP01000384.1"/>
</dbReference>
<dbReference type="EMBL" id="AZSP01000384">
    <property type="protein sequence ID" value="PVE04626.1"/>
    <property type="molecule type" value="Genomic_DNA"/>
</dbReference>
<evidence type="ECO:0000313" key="3">
    <source>
        <dbReference type="Proteomes" id="UP000245992"/>
    </source>
</evidence>
<evidence type="ECO:0000256" key="1">
    <source>
        <dbReference type="SAM" id="MobiDB-lite"/>
    </source>
</evidence>
<protein>
    <submittedName>
        <fullName evidence="2">Uncharacterized protein</fullName>
    </submittedName>
</protein>
<name>A0A2T7SP69_9ACTN</name>
<evidence type="ECO:0000313" key="2">
    <source>
        <dbReference type="EMBL" id="PVE04626.1"/>
    </source>
</evidence>
<dbReference type="AlphaFoldDB" id="A0A2T7SP69"/>
<dbReference type="STRING" id="1440053.GCA_000718095_03386"/>
<proteinExistence type="predicted"/>
<keyword evidence="3" id="KW-1185">Reference proteome</keyword>
<gene>
    <name evidence="2" type="ORF">Y717_10550</name>
</gene>
<accession>A0A2T7SP69</accession>
<feature type="region of interest" description="Disordered" evidence="1">
    <location>
        <begin position="125"/>
        <end position="145"/>
    </location>
</feature>
<organism evidence="2 3">
    <name type="scientific">Streptomyces scopuliridis RB72</name>
    <dbReference type="NCBI Taxonomy" id="1440053"/>
    <lineage>
        <taxon>Bacteria</taxon>
        <taxon>Bacillati</taxon>
        <taxon>Actinomycetota</taxon>
        <taxon>Actinomycetes</taxon>
        <taxon>Kitasatosporales</taxon>
        <taxon>Streptomycetaceae</taxon>
        <taxon>Streptomyces</taxon>
    </lineage>
</organism>
<feature type="compositionally biased region" description="Basic and acidic residues" evidence="1">
    <location>
        <begin position="126"/>
        <end position="145"/>
    </location>
</feature>